<gene>
    <name evidence="6" type="ORF">CPB83DRAFT_774755</name>
</gene>
<dbReference type="Proteomes" id="UP000807306">
    <property type="component" value="Unassembled WGS sequence"/>
</dbReference>
<evidence type="ECO:0000256" key="4">
    <source>
        <dbReference type="ARBA" id="ARBA00040133"/>
    </source>
</evidence>
<evidence type="ECO:0000256" key="2">
    <source>
        <dbReference type="ARBA" id="ARBA00022803"/>
    </source>
</evidence>
<dbReference type="SUPFAM" id="SSF48452">
    <property type="entry name" value="TPR-like"/>
    <property type="match status" value="1"/>
</dbReference>
<dbReference type="InterPro" id="IPR025986">
    <property type="entry name" value="RPAP3-like_C"/>
</dbReference>
<comment type="caution">
    <text evidence="6">The sequence shown here is derived from an EMBL/GenBank/DDBJ whole genome shotgun (WGS) entry which is preliminary data.</text>
</comment>
<keyword evidence="1" id="KW-0677">Repeat</keyword>
<proteinExistence type="inferred from homology"/>
<evidence type="ECO:0000313" key="6">
    <source>
        <dbReference type="EMBL" id="KAF9523899.1"/>
    </source>
</evidence>
<comment type="similarity">
    <text evidence="3">Belongs to the RPAP3 family.</text>
</comment>
<dbReference type="SMART" id="SM00028">
    <property type="entry name" value="TPR"/>
    <property type="match status" value="2"/>
</dbReference>
<accession>A0A9P6E7R2</accession>
<dbReference type="GO" id="GO:0101031">
    <property type="term" value="C:protein folding chaperone complex"/>
    <property type="evidence" value="ECO:0007669"/>
    <property type="project" value="TreeGrafter"/>
</dbReference>
<keyword evidence="2" id="KW-0802">TPR repeat</keyword>
<dbReference type="Pfam" id="PF13877">
    <property type="entry name" value="RPAP3_C"/>
    <property type="match status" value="1"/>
</dbReference>
<feature type="domain" description="RNA-polymerase II-associated protein 3-like C-terminal" evidence="5">
    <location>
        <begin position="99"/>
        <end position="192"/>
    </location>
</feature>
<name>A0A9P6E7R2_9AGAR</name>
<dbReference type="PANTHER" id="PTHR46423:SF1">
    <property type="entry name" value="RNA POLYMERASE II-ASSOCIATED PROTEIN 3"/>
    <property type="match status" value="1"/>
</dbReference>
<dbReference type="InterPro" id="IPR019734">
    <property type="entry name" value="TPR_rpt"/>
</dbReference>
<reference evidence="6" key="1">
    <citation type="submission" date="2020-11" db="EMBL/GenBank/DDBJ databases">
        <authorList>
            <consortium name="DOE Joint Genome Institute"/>
            <person name="Ahrendt S."/>
            <person name="Riley R."/>
            <person name="Andreopoulos W."/>
            <person name="Labutti K."/>
            <person name="Pangilinan J."/>
            <person name="Ruiz-Duenas F.J."/>
            <person name="Barrasa J.M."/>
            <person name="Sanchez-Garcia M."/>
            <person name="Camarero S."/>
            <person name="Miyauchi S."/>
            <person name="Serrano A."/>
            <person name="Linde D."/>
            <person name="Babiker R."/>
            <person name="Drula E."/>
            <person name="Ayuso-Fernandez I."/>
            <person name="Pacheco R."/>
            <person name="Padilla G."/>
            <person name="Ferreira P."/>
            <person name="Barriuso J."/>
            <person name="Kellner H."/>
            <person name="Castanera R."/>
            <person name="Alfaro M."/>
            <person name="Ramirez L."/>
            <person name="Pisabarro A.G."/>
            <person name="Kuo A."/>
            <person name="Tritt A."/>
            <person name="Lipzen A."/>
            <person name="He G."/>
            <person name="Yan M."/>
            <person name="Ng V."/>
            <person name="Cullen D."/>
            <person name="Martin F."/>
            <person name="Rosso M.-N."/>
            <person name="Henrissat B."/>
            <person name="Hibbett D."/>
            <person name="Martinez A.T."/>
            <person name="Grigoriev I.V."/>
        </authorList>
    </citation>
    <scope>NUCLEOTIDE SEQUENCE</scope>
    <source>
        <strain evidence="6">CBS 506.95</strain>
    </source>
</reference>
<dbReference type="OrthoDB" id="629492at2759"/>
<dbReference type="InterPro" id="IPR051966">
    <property type="entry name" value="RPAP3"/>
</dbReference>
<feature type="non-terminal residue" evidence="6">
    <location>
        <position position="1"/>
    </location>
</feature>
<organism evidence="6 7">
    <name type="scientific">Crepidotus variabilis</name>
    <dbReference type="NCBI Taxonomy" id="179855"/>
    <lineage>
        <taxon>Eukaryota</taxon>
        <taxon>Fungi</taxon>
        <taxon>Dikarya</taxon>
        <taxon>Basidiomycota</taxon>
        <taxon>Agaricomycotina</taxon>
        <taxon>Agaricomycetes</taxon>
        <taxon>Agaricomycetidae</taxon>
        <taxon>Agaricales</taxon>
        <taxon>Agaricineae</taxon>
        <taxon>Crepidotaceae</taxon>
        <taxon>Crepidotus</taxon>
    </lineage>
</organism>
<dbReference type="PANTHER" id="PTHR46423">
    <property type="entry name" value="RNA POLYMERASE II-ASSOCIATED PROTEIN 3"/>
    <property type="match status" value="1"/>
</dbReference>
<dbReference type="InterPro" id="IPR011990">
    <property type="entry name" value="TPR-like_helical_dom_sf"/>
</dbReference>
<keyword evidence="7" id="KW-1185">Reference proteome</keyword>
<evidence type="ECO:0000259" key="5">
    <source>
        <dbReference type="Pfam" id="PF13877"/>
    </source>
</evidence>
<dbReference type="EMBL" id="MU157908">
    <property type="protein sequence ID" value="KAF9523899.1"/>
    <property type="molecule type" value="Genomic_DNA"/>
</dbReference>
<dbReference type="Gene3D" id="1.25.40.10">
    <property type="entry name" value="Tetratricopeptide repeat domain"/>
    <property type="match status" value="1"/>
</dbReference>
<protein>
    <recommendedName>
        <fullName evidence="4">RNA polymerase II-associated protein 3</fullName>
    </recommendedName>
</protein>
<evidence type="ECO:0000256" key="1">
    <source>
        <dbReference type="ARBA" id="ARBA00022737"/>
    </source>
</evidence>
<evidence type="ECO:0000313" key="7">
    <source>
        <dbReference type="Proteomes" id="UP000807306"/>
    </source>
</evidence>
<dbReference type="AlphaFoldDB" id="A0A9P6E7R2"/>
<sequence length="214" mass="24047">QGNVAFKAGDYPTAIGHYTSAIIADRTEPTYYLNRAAAYLKLGKAEDAERDCTSSLDLSKSNIKALFRRAQARIALGKHLEARKGKTPIKSESTRYATPATLFDFQKTWDTISSPNHRWIFLNTVPPGDLPTLCQTSLEPSLLASILSTFLENLRARPEGVNMKERMLEYLESFGKVQRFSTIVLFLSAKEKEVAREVWEQLGSSMDRPWGLTI</sequence>
<evidence type="ECO:0000256" key="3">
    <source>
        <dbReference type="ARBA" id="ARBA00038275"/>
    </source>
</evidence>